<reference evidence="1" key="1">
    <citation type="submission" date="2022-04" db="EMBL/GenBank/DDBJ databases">
        <title>Genome of the entomopathogenic fungus Entomophthora muscae.</title>
        <authorList>
            <person name="Elya C."/>
            <person name="Lovett B.R."/>
            <person name="Lee E."/>
            <person name="Macias A.M."/>
            <person name="Hajek A.E."/>
            <person name="De Bivort B.L."/>
            <person name="Kasson M.T."/>
            <person name="De Fine Licht H.H."/>
            <person name="Stajich J.E."/>
        </authorList>
    </citation>
    <scope>NUCLEOTIDE SEQUENCE</scope>
    <source>
        <strain evidence="1">Berkeley</strain>
    </source>
</reference>
<protein>
    <submittedName>
        <fullName evidence="1">Uncharacterized protein</fullName>
    </submittedName>
</protein>
<evidence type="ECO:0000313" key="1">
    <source>
        <dbReference type="EMBL" id="KAJ9070489.1"/>
    </source>
</evidence>
<accession>A0ACC2T755</accession>
<name>A0ACC2T755_9FUNG</name>
<organism evidence="1 2">
    <name type="scientific">Entomophthora muscae</name>
    <dbReference type="NCBI Taxonomy" id="34485"/>
    <lineage>
        <taxon>Eukaryota</taxon>
        <taxon>Fungi</taxon>
        <taxon>Fungi incertae sedis</taxon>
        <taxon>Zoopagomycota</taxon>
        <taxon>Entomophthoromycotina</taxon>
        <taxon>Entomophthoromycetes</taxon>
        <taxon>Entomophthorales</taxon>
        <taxon>Entomophthoraceae</taxon>
        <taxon>Entomophthora</taxon>
    </lineage>
</organism>
<sequence length="174" mass="19914">MQAFLKSVEENFHWGWDTLSRLGKACKDRSLLNQSRFMLALRYHSDYLEMMKLMLYIPKNPAYSISQVPVPTRLNTFTRKGLLIAIRNVHLVSTINHMFPTKDCIRFLIPSIVFLISHFQPAAKAGQAAPLAKCLILARKCLERALESPLTEASAFSYLKLFDFLVKQNAIKLP</sequence>
<dbReference type="Proteomes" id="UP001165960">
    <property type="component" value="Unassembled WGS sequence"/>
</dbReference>
<keyword evidence="2" id="KW-1185">Reference proteome</keyword>
<evidence type="ECO:0000313" key="2">
    <source>
        <dbReference type="Proteomes" id="UP001165960"/>
    </source>
</evidence>
<proteinExistence type="predicted"/>
<gene>
    <name evidence="1" type="ORF">DSO57_1007420</name>
</gene>
<comment type="caution">
    <text evidence="1">The sequence shown here is derived from an EMBL/GenBank/DDBJ whole genome shotgun (WGS) entry which is preliminary data.</text>
</comment>
<dbReference type="EMBL" id="QTSX02003572">
    <property type="protein sequence ID" value="KAJ9070489.1"/>
    <property type="molecule type" value="Genomic_DNA"/>
</dbReference>